<reference evidence="5" key="2">
    <citation type="journal article" date="2007" name="PLoS Biol.">
        <title>Survey sequencing and comparative analysis of the elephant shark (Callorhinchus milii) genome.</title>
        <authorList>
            <person name="Venkatesh B."/>
            <person name="Kirkness E.F."/>
            <person name="Loh Y.H."/>
            <person name="Halpern A.L."/>
            <person name="Lee A.P."/>
            <person name="Johnson J."/>
            <person name="Dandona N."/>
            <person name="Viswanathan L.D."/>
            <person name="Tay A."/>
            <person name="Venter J.C."/>
            <person name="Strausberg R.L."/>
            <person name="Brenner S."/>
        </authorList>
    </citation>
    <scope>NUCLEOTIDE SEQUENCE [LARGE SCALE GENOMIC DNA]</scope>
</reference>
<dbReference type="InterPro" id="IPR016024">
    <property type="entry name" value="ARM-type_fold"/>
</dbReference>
<dbReference type="InterPro" id="IPR011989">
    <property type="entry name" value="ARM-like"/>
</dbReference>
<comment type="subcellular location">
    <subcellularLocation>
        <location evidence="1">Cytoplasm</location>
    </subcellularLocation>
</comment>
<gene>
    <name evidence="4" type="primary">brat1</name>
</gene>
<dbReference type="OMA" id="IQVFTEW"/>
<name>A0A4W3JR75_CALMI</name>
<sequence length="827" mass="91071">MEQECVDLLARVCLVLGDTGQSLIDDTCLEKLLDWFRAVLECETGLCLLRQNPCLTNVIVNVPKQKDLDPRILSFILRLTGLFTASNDYFDELEENGIVSSLFGNPANLGTEVWEEATVRCGWLLGIQNMLRHEAALQFLQKHGSIEAIIQLQKDSSLFVASAAIQLLANVLTFSFQNSELANIPLDTDTTNTITSVPSPECQDCAYAIIEHIEGFLRSSIPSKVRQALKLLSKVSGTCHPVVIASLWPKVAESVELLVKGDLDGIGQQLVELFVNLSRTAPSEVLDSGIWELMGILLNTLKQNEALALASGVIKLQNCPQPLRRQSLTTVLQPLNSIAVSSTQPQDSALLEVPSGCRADIEDHLIRKSTCINLLCQTISYLRELLETPLQPVDLQCDALTSSLLTVLQMCTGAAIPTSPAGVMFSKHLIGCIKVQRAGLDTLGAVAQWAGSCKEVGNTMNLLLDYLRNPDTDPTVLKKSLQALLCWMQHCNEATDSHTLGSKVQEFLNGDFTSVLKKRLFDIRWEVRDSTLEFLGHLCFQFKESDSFCVLLASSGIQQLIVDLLSDPESYVRASAVTALGQMKYLAHDWQPLLNQETILSRLLEILKQDSEGFPRRAVVKVFAEWAKHCDVLSGQELENSISVVLMAGSGDLDWEVKVHSLEVAEAFIDQAVAKLSPCPYTALLTRNPQSAEVRSFLQNLCDVGIFSVLFNALWDCDRPAAQKACEILIKLKKIISSGNRADGKEVHEILNGHSLGRESFSSWLSDHGLNLQNGTHVLEVIIALDLEFQHRQLDCSSDHIESSLRSLLQDILAAASHSDEDGADCY</sequence>
<reference evidence="5" key="1">
    <citation type="journal article" date="2006" name="Science">
        <title>Ancient noncoding elements conserved in the human genome.</title>
        <authorList>
            <person name="Venkatesh B."/>
            <person name="Kirkness E.F."/>
            <person name="Loh Y.H."/>
            <person name="Halpern A.L."/>
            <person name="Lee A.P."/>
            <person name="Johnson J."/>
            <person name="Dandona N."/>
            <person name="Viswanathan L.D."/>
            <person name="Tay A."/>
            <person name="Venter J.C."/>
            <person name="Strausberg R.L."/>
            <person name="Brenner S."/>
        </authorList>
    </citation>
    <scope>NUCLEOTIDE SEQUENCE [LARGE SCALE GENOMIC DNA]</scope>
</reference>
<keyword evidence="2" id="KW-0963">Cytoplasm</keyword>
<accession>A0A4W3JR75</accession>
<dbReference type="CTD" id="221927"/>
<dbReference type="Gene3D" id="1.25.10.10">
    <property type="entry name" value="Leucine-rich Repeat Variant"/>
    <property type="match status" value="1"/>
</dbReference>
<dbReference type="GO" id="GO:0005737">
    <property type="term" value="C:cytoplasm"/>
    <property type="evidence" value="ECO:0007669"/>
    <property type="project" value="UniProtKB-SubCell"/>
</dbReference>
<evidence type="ECO:0000313" key="5">
    <source>
        <dbReference type="Proteomes" id="UP000314986"/>
    </source>
</evidence>
<dbReference type="GeneTree" id="ENSGT00390000017551"/>
<dbReference type="Proteomes" id="UP000314986">
    <property type="component" value="Unassembled WGS sequence"/>
</dbReference>
<evidence type="ECO:0000313" key="4">
    <source>
        <dbReference type="Ensembl" id="ENSCMIP00000041736.1"/>
    </source>
</evidence>
<reference evidence="4" key="4">
    <citation type="submission" date="2025-08" db="UniProtKB">
        <authorList>
            <consortium name="Ensembl"/>
        </authorList>
    </citation>
    <scope>IDENTIFICATION</scope>
</reference>
<dbReference type="InParanoid" id="A0A4W3JR75"/>
<dbReference type="Ensembl" id="ENSCMIT00000042334.1">
    <property type="protein sequence ID" value="ENSCMIP00000041736.1"/>
    <property type="gene ID" value="ENSCMIG00000017402.1"/>
</dbReference>
<dbReference type="RefSeq" id="XP_007904265.1">
    <property type="nucleotide sequence ID" value="XM_007906074.2"/>
</dbReference>
<keyword evidence="5" id="KW-1185">Reference proteome</keyword>
<protein>
    <submittedName>
        <fullName evidence="4">BRCA1 associated ATM activator 1</fullName>
    </submittedName>
</protein>
<organism evidence="4 5">
    <name type="scientific">Callorhinchus milii</name>
    <name type="common">Ghost shark</name>
    <dbReference type="NCBI Taxonomy" id="7868"/>
    <lineage>
        <taxon>Eukaryota</taxon>
        <taxon>Metazoa</taxon>
        <taxon>Chordata</taxon>
        <taxon>Craniata</taxon>
        <taxon>Vertebrata</taxon>
        <taxon>Chondrichthyes</taxon>
        <taxon>Holocephali</taxon>
        <taxon>Chimaeriformes</taxon>
        <taxon>Callorhinchidae</taxon>
        <taxon>Callorhinchus</taxon>
    </lineage>
</organism>
<dbReference type="SUPFAM" id="SSF48371">
    <property type="entry name" value="ARM repeat"/>
    <property type="match status" value="1"/>
</dbReference>
<dbReference type="AlphaFoldDB" id="A0A4W3JR75"/>
<dbReference type="PANTHER" id="PTHR21331">
    <property type="entry name" value="BRCA1-ASSOCIATED ATM ACTIVATOR 1"/>
    <property type="match status" value="1"/>
</dbReference>
<dbReference type="RefSeq" id="XP_007904266.1">
    <property type="nucleotide sequence ID" value="XM_007906075.2"/>
</dbReference>
<comment type="similarity">
    <text evidence="3">Belongs to the BRAT1 family.</text>
</comment>
<proteinExistence type="inferred from homology"/>
<evidence type="ECO:0000256" key="1">
    <source>
        <dbReference type="ARBA" id="ARBA00004496"/>
    </source>
</evidence>
<dbReference type="InterPro" id="IPR038904">
    <property type="entry name" value="BRAT1"/>
</dbReference>
<dbReference type="GO" id="GO:0006974">
    <property type="term" value="P:DNA damage response"/>
    <property type="evidence" value="ECO:0007669"/>
    <property type="project" value="InterPro"/>
</dbReference>
<evidence type="ECO:0000256" key="3">
    <source>
        <dbReference type="ARBA" id="ARBA00061308"/>
    </source>
</evidence>
<evidence type="ECO:0000256" key="2">
    <source>
        <dbReference type="ARBA" id="ARBA00022490"/>
    </source>
</evidence>
<dbReference type="STRING" id="7868.ENSCMIP00000041736"/>
<dbReference type="PANTHER" id="PTHR21331:SF2">
    <property type="entry name" value="BRCA1-ASSOCIATED ATM ACTIVATOR 1"/>
    <property type="match status" value="1"/>
</dbReference>
<dbReference type="OrthoDB" id="10057956at2759"/>
<dbReference type="GO" id="GO:0008283">
    <property type="term" value="P:cell population proliferation"/>
    <property type="evidence" value="ECO:0007669"/>
    <property type="project" value="InterPro"/>
</dbReference>
<dbReference type="GeneID" id="103186832"/>
<dbReference type="KEGG" id="cmk:103186832"/>
<dbReference type="GO" id="GO:0005634">
    <property type="term" value="C:nucleus"/>
    <property type="evidence" value="ECO:0007669"/>
    <property type="project" value="TreeGrafter"/>
</dbReference>
<reference evidence="5" key="3">
    <citation type="journal article" date="2014" name="Nature">
        <title>Elephant shark genome provides unique insights into gnathostome evolution.</title>
        <authorList>
            <consortium name="International Elephant Shark Genome Sequencing Consortium"/>
            <person name="Venkatesh B."/>
            <person name="Lee A.P."/>
            <person name="Ravi V."/>
            <person name="Maurya A.K."/>
            <person name="Lian M.M."/>
            <person name="Swann J.B."/>
            <person name="Ohta Y."/>
            <person name="Flajnik M.F."/>
            <person name="Sutoh Y."/>
            <person name="Kasahara M."/>
            <person name="Hoon S."/>
            <person name="Gangu V."/>
            <person name="Roy S.W."/>
            <person name="Irimia M."/>
            <person name="Korzh V."/>
            <person name="Kondrychyn I."/>
            <person name="Lim Z.W."/>
            <person name="Tay B.H."/>
            <person name="Tohari S."/>
            <person name="Kong K.W."/>
            <person name="Ho S."/>
            <person name="Lorente-Galdos B."/>
            <person name="Quilez J."/>
            <person name="Marques-Bonet T."/>
            <person name="Raney B.J."/>
            <person name="Ingham P.W."/>
            <person name="Tay A."/>
            <person name="Hillier L.W."/>
            <person name="Minx P."/>
            <person name="Boehm T."/>
            <person name="Wilson R.K."/>
            <person name="Brenner S."/>
            <person name="Warren W.C."/>
        </authorList>
    </citation>
    <scope>NUCLEOTIDE SEQUENCE [LARGE SCALE GENOMIC DNA]</scope>
</reference>
<reference evidence="4" key="5">
    <citation type="submission" date="2025-09" db="UniProtKB">
        <authorList>
            <consortium name="Ensembl"/>
        </authorList>
    </citation>
    <scope>IDENTIFICATION</scope>
</reference>